<dbReference type="SUPFAM" id="SSF54427">
    <property type="entry name" value="NTF2-like"/>
    <property type="match status" value="1"/>
</dbReference>
<dbReference type="Proteomes" id="UP000789831">
    <property type="component" value="Unassembled WGS sequence"/>
</dbReference>
<reference evidence="2" key="1">
    <citation type="submission" date="2021-06" db="EMBL/GenBank/DDBJ databases">
        <authorList>
            <person name="Kallberg Y."/>
            <person name="Tangrot J."/>
            <person name="Rosling A."/>
        </authorList>
    </citation>
    <scope>NUCLEOTIDE SEQUENCE</scope>
    <source>
        <strain evidence="2">MT106</strain>
    </source>
</reference>
<comment type="caution">
    <text evidence="2">The sequence shown here is derived from an EMBL/GenBank/DDBJ whole genome shotgun (WGS) entry which is preliminary data.</text>
</comment>
<dbReference type="InterPro" id="IPR032710">
    <property type="entry name" value="NTF2-like_dom_sf"/>
</dbReference>
<accession>A0A9N8ZFB2</accession>
<sequence length="189" mass="21593">MSTSSNQVSADTTTTDTATSTDTTVVDHPLAENVRPLSPTRGLLISHIIELYSCKPTREKFRFYNEDALFEDPVMIAPGLENIKAQFYAMPKIFSKSTPDSYKVLKNDEHIIEIDLNQRYFVALFNKEIVHHSFIRLELDTNEKIVKHTDLWNGKPLYHEGIIGGISSFFRRTNARLVSTFVRIPEIAM</sequence>
<organism evidence="2 3">
    <name type="scientific">Ambispora gerdemannii</name>
    <dbReference type="NCBI Taxonomy" id="144530"/>
    <lineage>
        <taxon>Eukaryota</taxon>
        <taxon>Fungi</taxon>
        <taxon>Fungi incertae sedis</taxon>
        <taxon>Mucoromycota</taxon>
        <taxon>Glomeromycotina</taxon>
        <taxon>Glomeromycetes</taxon>
        <taxon>Archaeosporales</taxon>
        <taxon>Ambisporaceae</taxon>
        <taxon>Ambispora</taxon>
    </lineage>
</organism>
<dbReference type="PANTHER" id="PTHR34213:SF2">
    <property type="entry name" value="NUCLEAR TRANSPORT FACTOR 2 (NTF2) FAMILY PROTEIN"/>
    <property type="match status" value="1"/>
</dbReference>
<dbReference type="PANTHER" id="PTHR34213">
    <property type="entry name" value="NUCLEAR TRANSPORT FACTOR 2 (NTF2) FAMILY PROTEIN"/>
    <property type="match status" value="1"/>
</dbReference>
<dbReference type="AlphaFoldDB" id="A0A9N8ZFB2"/>
<evidence type="ECO:0000313" key="3">
    <source>
        <dbReference type="Proteomes" id="UP000789831"/>
    </source>
</evidence>
<gene>
    <name evidence="2" type="ORF">AGERDE_LOCUS3880</name>
</gene>
<keyword evidence="3" id="KW-1185">Reference proteome</keyword>
<evidence type="ECO:0000313" key="2">
    <source>
        <dbReference type="EMBL" id="CAG8493573.1"/>
    </source>
</evidence>
<proteinExistence type="predicted"/>
<name>A0A9N8ZFB2_9GLOM</name>
<protein>
    <submittedName>
        <fullName evidence="2">4981_t:CDS:1</fullName>
    </submittedName>
</protein>
<feature type="compositionally biased region" description="Low complexity" evidence="1">
    <location>
        <begin position="8"/>
        <end position="24"/>
    </location>
</feature>
<dbReference type="OrthoDB" id="2400485at2759"/>
<dbReference type="EMBL" id="CAJVPL010000409">
    <property type="protein sequence ID" value="CAG8493573.1"/>
    <property type="molecule type" value="Genomic_DNA"/>
</dbReference>
<evidence type="ECO:0000256" key="1">
    <source>
        <dbReference type="SAM" id="MobiDB-lite"/>
    </source>
</evidence>
<feature type="region of interest" description="Disordered" evidence="1">
    <location>
        <begin position="1"/>
        <end position="24"/>
    </location>
</feature>